<feature type="transmembrane region" description="Helical" evidence="5">
    <location>
        <begin position="82"/>
        <end position="101"/>
    </location>
</feature>
<keyword evidence="7" id="KW-1185">Reference proteome</keyword>
<dbReference type="Proteomes" id="UP000607645">
    <property type="component" value="Unassembled WGS sequence"/>
</dbReference>
<evidence type="ECO:0000256" key="2">
    <source>
        <dbReference type="ARBA" id="ARBA00022692"/>
    </source>
</evidence>
<feature type="transmembrane region" description="Helical" evidence="5">
    <location>
        <begin position="12"/>
        <end position="34"/>
    </location>
</feature>
<comment type="subcellular location">
    <subcellularLocation>
        <location evidence="1">Membrane</location>
        <topology evidence="1">Multi-pass membrane protein</topology>
    </subcellularLocation>
</comment>
<evidence type="ECO:0008006" key="8">
    <source>
        <dbReference type="Google" id="ProtNLM"/>
    </source>
</evidence>
<evidence type="ECO:0000256" key="4">
    <source>
        <dbReference type="ARBA" id="ARBA00023136"/>
    </source>
</evidence>
<dbReference type="InterPro" id="IPR035952">
    <property type="entry name" value="Rhomboid-like_sf"/>
</dbReference>
<keyword evidence="4 5" id="KW-0472">Membrane</keyword>
<feature type="transmembrane region" description="Helical" evidence="5">
    <location>
        <begin position="107"/>
        <end position="127"/>
    </location>
</feature>
<gene>
    <name evidence="6" type="ORF">H8S62_09040</name>
</gene>
<evidence type="ECO:0000256" key="5">
    <source>
        <dbReference type="SAM" id="Phobius"/>
    </source>
</evidence>
<keyword evidence="3 5" id="KW-1133">Transmembrane helix</keyword>
<dbReference type="AlphaFoldDB" id="A0A8J6JJD0"/>
<evidence type="ECO:0000313" key="7">
    <source>
        <dbReference type="Proteomes" id="UP000607645"/>
    </source>
</evidence>
<dbReference type="SUPFAM" id="SSF144091">
    <property type="entry name" value="Rhomboid-like"/>
    <property type="match status" value="1"/>
</dbReference>
<organism evidence="6 7">
    <name type="scientific">Lawsonibacter faecis</name>
    <dbReference type="NCBI Taxonomy" id="2763052"/>
    <lineage>
        <taxon>Bacteria</taxon>
        <taxon>Bacillati</taxon>
        <taxon>Bacillota</taxon>
        <taxon>Clostridia</taxon>
        <taxon>Eubacteriales</taxon>
        <taxon>Oscillospiraceae</taxon>
        <taxon>Lawsonibacter</taxon>
    </lineage>
</organism>
<feature type="transmembrane region" description="Helical" evidence="5">
    <location>
        <begin position="148"/>
        <end position="169"/>
    </location>
</feature>
<evidence type="ECO:0000256" key="1">
    <source>
        <dbReference type="ARBA" id="ARBA00004141"/>
    </source>
</evidence>
<name>A0A8J6JJD0_9FIRM</name>
<protein>
    <recommendedName>
        <fullName evidence="8">Rhomboid family intramembrane serine protease</fullName>
    </recommendedName>
</protein>
<sequence length="273" mass="31273">MTYIIIANSAIFLLDLFSNGLSVSSLLGFQPMAILQGEVWRLVTFILVPETQKPIWFVVSMFFYYFLGNLMEREWGAAKFTLFYLCGALLTLIAGFIGGFFMGTMGYAIAAPTITMYQVNLSLFLAFATLYPEAPLRFYFVIPIKAKWLAVLYVGLMAWDIISIPGYMMALMLPMILPGDIAALANYAIFFWSEIRTFCARTFRRAKHQNSRQTVNFKQATKEAKQQKGYLHKCAVCGKTDTDYPDEEFRYCSKCNGYYCYCSEHIHNHIHIE</sequence>
<keyword evidence="2 5" id="KW-0812">Transmembrane</keyword>
<accession>A0A8J6JJD0</accession>
<dbReference type="EMBL" id="JACOPQ010000006">
    <property type="protein sequence ID" value="MBC5737153.1"/>
    <property type="molecule type" value="Genomic_DNA"/>
</dbReference>
<dbReference type="CDD" id="cd19757">
    <property type="entry name" value="Bbox1"/>
    <property type="match status" value="1"/>
</dbReference>
<feature type="transmembrane region" description="Helical" evidence="5">
    <location>
        <begin position="54"/>
        <end position="70"/>
    </location>
</feature>
<evidence type="ECO:0000313" key="6">
    <source>
        <dbReference type="EMBL" id="MBC5737153.1"/>
    </source>
</evidence>
<evidence type="ECO:0000256" key="3">
    <source>
        <dbReference type="ARBA" id="ARBA00022989"/>
    </source>
</evidence>
<proteinExistence type="predicted"/>
<comment type="caution">
    <text evidence="6">The sequence shown here is derived from an EMBL/GenBank/DDBJ whole genome shotgun (WGS) entry which is preliminary data.</text>
</comment>
<reference evidence="6" key="1">
    <citation type="submission" date="2020-08" db="EMBL/GenBank/DDBJ databases">
        <title>Genome public.</title>
        <authorList>
            <person name="Liu C."/>
            <person name="Sun Q."/>
        </authorList>
    </citation>
    <scope>NUCLEOTIDE SEQUENCE</scope>
    <source>
        <strain evidence="6">NSJ-52</strain>
    </source>
</reference>
<dbReference type="Gene3D" id="1.20.1540.10">
    <property type="entry name" value="Rhomboid-like"/>
    <property type="match status" value="1"/>
</dbReference>
<dbReference type="GO" id="GO:0016020">
    <property type="term" value="C:membrane"/>
    <property type="evidence" value="ECO:0007669"/>
    <property type="project" value="UniProtKB-SubCell"/>
</dbReference>
<feature type="transmembrane region" description="Helical" evidence="5">
    <location>
        <begin position="175"/>
        <end position="195"/>
    </location>
</feature>